<keyword evidence="3" id="KW-0694">RNA-binding</keyword>
<feature type="domain" description="Pseudouridine synthase RsuA/RluA-like" evidence="5">
    <location>
        <begin position="90"/>
        <end position="238"/>
    </location>
</feature>
<evidence type="ECO:0000256" key="4">
    <source>
        <dbReference type="RuleBase" id="RU362028"/>
    </source>
</evidence>
<dbReference type="Gene3D" id="3.30.2350.10">
    <property type="entry name" value="Pseudouridine synthase"/>
    <property type="match status" value="1"/>
</dbReference>
<dbReference type="InterPro" id="IPR006225">
    <property type="entry name" value="PsdUridine_synth_RluC/D"/>
</dbReference>
<dbReference type="PANTHER" id="PTHR21600">
    <property type="entry name" value="MITOCHONDRIAL RNA PSEUDOURIDINE SYNTHASE"/>
    <property type="match status" value="1"/>
</dbReference>
<dbReference type="InterPro" id="IPR020103">
    <property type="entry name" value="PsdUridine_synth_cat_dom_sf"/>
</dbReference>
<protein>
    <recommendedName>
        <fullName evidence="4">Pseudouridine synthase</fullName>
        <ecNumber evidence="4">5.4.99.-</ecNumber>
    </recommendedName>
</protein>
<dbReference type="InterPro" id="IPR036986">
    <property type="entry name" value="S4_RNA-bd_sf"/>
</dbReference>
<dbReference type="EMBL" id="JACOOH010000005">
    <property type="protein sequence ID" value="MBC5621803.1"/>
    <property type="molecule type" value="Genomic_DNA"/>
</dbReference>
<name>A0ABR7D1I3_9BACT</name>
<dbReference type="Proteomes" id="UP000646484">
    <property type="component" value="Unassembled WGS sequence"/>
</dbReference>
<keyword evidence="7" id="KW-1185">Reference proteome</keyword>
<dbReference type="CDD" id="cd00165">
    <property type="entry name" value="S4"/>
    <property type="match status" value="1"/>
</dbReference>
<dbReference type="RefSeq" id="WP_186976250.1">
    <property type="nucleotide sequence ID" value="NZ_JACOOH010000005.1"/>
</dbReference>
<sequence length="293" mass="33631">MKSHYPAPRSRSFEVKEENTLMPFLLQALHDQSRTTVKSLLAHRLVQVNNRPTTQFDTRLNPGDTVTVGMNKTAAPFHHPMLTILHEDDDLIVAEKASGLLSMGTERDKTKTAYHILNDYVKNKNPRNHVFILHRLDKETSGIMMFAKNAKVQEKLQKDWNNMILERKYVAIIEGCPRQEHGQIKSYISENRAFVVHSSKDGKLAITNYTVLKSDRQFSLVELDLETGRKNQIRVHMQEIGHPVTGDKKYGAMKNPLRRLALHAFKLHFIHPVTGKEMNFETPVPAKFTALFK</sequence>
<dbReference type="PROSITE" id="PS01129">
    <property type="entry name" value="PSI_RLU"/>
    <property type="match status" value="1"/>
</dbReference>
<dbReference type="EC" id="5.4.99.-" evidence="4"/>
<dbReference type="SUPFAM" id="SSF55120">
    <property type="entry name" value="Pseudouridine synthase"/>
    <property type="match status" value="1"/>
</dbReference>
<proteinExistence type="inferred from homology"/>
<reference evidence="6 7" key="1">
    <citation type="submission" date="2020-08" db="EMBL/GenBank/DDBJ databases">
        <title>Genome public.</title>
        <authorList>
            <person name="Liu C."/>
            <person name="Sun Q."/>
        </authorList>
    </citation>
    <scope>NUCLEOTIDE SEQUENCE [LARGE SCALE GENOMIC DNA]</scope>
    <source>
        <strain evidence="6 7">NSJ-56</strain>
    </source>
</reference>
<evidence type="ECO:0000256" key="2">
    <source>
        <dbReference type="ARBA" id="ARBA00023235"/>
    </source>
</evidence>
<accession>A0ABR7D1I3</accession>
<dbReference type="Pfam" id="PF00849">
    <property type="entry name" value="PseudoU_synth_2"/>
    <property type="match status" value="1"/>
</dbReference>
<evidence type="ECO:0000256" key="1">
    <source>
        <dbReference type="ARBA" id="ARBA00010876"/>
    </source>
</evidence>
<evidence type="ECO:0000313" key="6">
    <source>
        <dbReference type="EMBL" id="MBC5621803.1"/>
    </source>
</evidence>
<dbReference type="InterPro" id="IPR006224">
    <property type="entry name" value="PsdUridine_synth_RluA-like_CS"/>
</dbReference>
<evidence type="ECO:0000259" key="5">
    <source>
        <dbReference type="Pfam" id="PF00849"/>
    </source>
</evidence>
<dbReference type="InterPro" id="IPR006145">
    <property type="entry name" value="PsdUridine_synth_RsuA/RluA"/>
</dbReference>
<gene>
    <name evidence="6" type="ORF">H8S64_11915</name>
</gene>
<dbReference type="NCBIfam" id="TIGR00005">
    <property type="entry name" value="rluA_subfam"/>
    <property type="match status" value="1"/>
</dbReference>
<comment type="caution">
    <text evidence="6">The sequence shown here is derived from an EMBL/GenBank/DDBJ whole genome shotgun (WGS) entry which is preliminary data.</text>
</comment>
<comment type="similarity">
    <text evidence="1 4">Belongs to the pseudouridine synthase RluA family.</text>
</comment>
<dbReference type="SUPFAM" id="SSF55174">
    <property type="entry name" value="Alpha-L RNA-binding motif"/>
    <property type="match status" value="1"/>
</dbReference>
<dbReference type="PANTHER" id="PTHR21600:SF44">
    <property type="entry name" value="RIBOSOMAL LARGE SUBUNIT PSEUDOURIDINE SYNTHASE D"/>
    <property type="match status" value="1"/>
</dbReference>
<keyword evidence="2 4" id="KW-0413">Isomerase</keyword>
<evidence type="ECO:0000256" key="3">
    <source>
        <dbReference type="PROSITE-ProRule" id="PRU00182"/>
    </source>
</evidence>
<comment type="catalytic activity">
    <reaction evidence="4">
        <text>a uridine in RNA = a pseudouridine in RNA</text>
        <dbReference type="Rhea" id="RHEA:48348"/>
        <dbReference type="Rhea" id="RHEA-COMP:12068"/>
        <dbReference type="Rhea" id="RHEA-COMP:12069"/>
        <dbReference type="ChEBI" id="CHEBI:65314"/>
        <dbReference type="ChEBI" id="CHEBI:65315"/>
    </reaction>
</comment>
<dbReference type="Gene3D" id="3.10.290.10">
    <property type="entry name" value="RNA-binding S4 domain"/>
    <property type="match status" value="1"/>
</dbReference>
<evidence type="ECO:0000313" key="7">
    <source>
        <dbReference type="Proteomes" id="UP000646484"/>
    </source>
</evidence>
<dbReference type="PROSITE" id="PS50889">
    <property type="entry name" value="S4"/>
    <property type="match status" value="1"/>
</dbReference>
<organism evidence="6 7">
    <name type="scientific">Butyricimonas hominis</name>
    <dbReference type="NCBI Taxonomy" id="2763032"/>
    <lineage>
        <taxon>Bacteria</taxon>
        <taxon>Pseudomonadati</taxon>
        <taxon>Bacteroidota</taxon>
        <taxon>Bacteroidia</taxon>
        <taxon>Bacteroidales</taxon>
        <taxon>Odoribacteraceae</taxon>
        <taxon>Butyricimonas</taxon>
    </lineage>
</organism>
<dbReference type="CDD" id="cd02869">
    <property type="entry name" value="PseudoU_synth_RluA_like"/>
    <property type="match status" value="1"/>
</dbReference>
<dbReference type="InterPro" id="IPR050188">
    <property type="entry name" value="RluA_PseudoU_synthase"/>
</dbReference>
<comment type="function">
    <text evidence="4">Responsible for synthesis of pseudouridine from uracil.</text>
</comment>